<dbReference type="EMBL" id="JBHSOC010000028">
    <property type="protein sequence ID" value="MFC5643202.1"/>
    <property type="molecule type" value="Genomic_DNA"/>
</dbReference>
<evidence type="ECO:0000313" key="2">
    <source>
        <dbReference type="Proteomes" id="UP001596066"/>
    </source>
</evidence>
<dbReference type="Proteomes" id="UP001596066">
    <property type="component" value="Unassembled WGS sequence"/>
</dbReference>
<evidence type="ECO:0000313" key="1">
    <source>
        <dbReference type="EMBL" id="MFC5643202.1"/>
    </source>
</evidence>
<accession>A0ABW0VEG0</accession>
<gene>
    <name evidence="1" type="ORF">ACFPZF_17780</name>
</gene>
<protein>
    <recommendedName>
        <fullName evidence="3">Integrase</fullName>
    </recommendedName>
</protein>
<sequence length="63" mass="7611">MRRTRIRALTLGFEPMARAILDQETEWQLERRVARTVEWLEQTTGYWSREALRAKPFWATDQS</sequence>
<dbReference type="RefSeq" id="WP_346146700.1">
    <property type="nucleotide sequence ID" value="NZ_BAAAUA010000029.1"/>
</dbReference>
<keyword evidence="2" id="KW-1185">Reference proteome</keyword>
<comment type="caution">
    <text evidence="1">The sequence shown here is derived from an EMBL/GenBank/DDBJ whole genome shotgun (WGS) entry which is preliminary data.</text>
</comment>
<name>A0ABW0VEG0_9ACTN</name>
<evidence type="ECO:0008006" key="3">
    <source>
        <dbReference type="Google" id="ProtNLM"/>
    </source>
</evidence>
<proteinExistence type="predicted"/>
<organism evidence="1 2">
    <name type="scientific">Kitasatospora cinereorecta</name>
    <dbReference type="NCBI Taxonomy" id="285560"/>
    <lineage>
        <taxon>Bacteria</taxon>
        <taxon>Bacillati</taxon>
        <taxon>Actinomycetota</taxon>
        <taxon>Actinomycetes</taxon>
        <taxon>Kitasatosporales</taxon>
        <taxon>Streptomycetaceae</taxon>
        <taxon>Kitasatospora</taxon>
    </lineage>
</organism>
<reference evidence="2" key="1">
    <citation type="journal article" date="2019" name="Int. J. Syst. Evol. Microbiol.">
        <title>The Global Catalogue of Microorganisms (GCM) 10K type strain sequencing project: providing services to taxonomists for standard genome sequencing and annotation.</title>
        <authorList>
            <consortium name="The Broad Institute Genomics Platform"/>
            <consortium name="The Broad Institute Genome Sequencing Center for Infectious Disease"/>
            <person name="Wu L."/>
            <person name="Ma J."/>
        </authorList>
    </citation>
    <scope>NUCLEOTIDE SEQUENCE [LARGE SCALE GENOMIC DNA]</scope>
    <source>
        <strain evidence="2">CGMCC 4.1622</strain>
    </source>
</reference>